<dbReference type="Proteomes" id="UP001152797">
    <property type="component" value="Unassembled WGS sequence"/>
</dbReference>
<feature type="region of interest" description="Disordered" evidence="1">
    <location>
        <begin position="61"/>
        <end position="84"/>
    </location>
</feature>
<feature type="region of interest" description="Disordered" evidence="1">
    <location>
        <begin position="300"/>
        <end position="325"/>
    </location>
</feature>
<keyword evidence="4" id="KW-1185">Reference proteome</keyword>
<evidence type="ECO:0000313" key="2">
    <source>
        <dbReference type="EMBL" id="CAI4013084.1"/>
    </source>
</evidence>
<gene>
    <name evidence="2" type="ORF">C1SCF055_LOCUS38085</name>
</gene>
<reference evidence="2" key="1">
    <citation type="submission" date="2022-10" db="EMBL/GenBank/DDBJ databases">
        <authorList>
            <person name="Chen Y."/>
            <person name="Dougan E. K."/>
            <person name="Chan C."/>
            <person name="Rhodes N."/>
            <person name="Thang M."/>
        </authorList>
    </citation>
    <scope>NUCLEOTIDE SEQUENCE</scope>
</reference>
<comment type="caution">
    <text evidence="2">The sequence shown here is derived from an EMBL/GenBank/DDBJ whole genome shotgun (WGS) entry which is preliminary data.</text>
</comment>
<dbReference type="EMBL" id="CAMXCT010005702">
    <property type="protein sequence ID" value="CAI4013084.1"/>
    <property type="molecule type" value="Genomic_DNA"/>
</dbReference>
<evidence type="ECO:0000313" key="4">
    <source>
        <dbReference type="Proteomes" id="UP001152797"/>
    </source>
</evidence>
<evidence type="ECO:0000313" key="3">
    <source>
        <dbReference type="EMBL" id="CAL4800396.1"/>
    </source>
</evidence>
<name>A0A9P1DPX6_9DINO</name>
<feature type="region of interest" description="Disordered" evidence="1">
    <location>
        <begin position="117"/>
        <end position="137"/>
    </location>
</feature>
<proteinExistence type="predicted"/>
<evidence type="ECO:0000256" key="1">
    <source>
        <dbReference type="SAM" id="MobiDB-lite"/>
    </source>
</evidence>
<dbReference type="EMBL" id="CAMXCT020005702">
    <property type="protein sequence ID" value="CAL1166459.1"/>
    <property type="molecule type" value="Genomic_DNA"/>
</dbReference>
<protein>
    <submittedName>
        <fullName evidence="2">Uncharacterized protein</fullName>
    </submittedName>
</protein>
<dbReference type="AlphaFoldDB" id="A0A9P1DPX6"/>
<accession>A0A9P1DPX6</accession>
<dbReference type="EMBL" id="CAMXCT030005702">
    <property type="protein sequence ID" value="CAL4800396.1"/>
    <property type="molecule type" value="Genomic_DNA"/>
</dbReference>
<reference evidence="3 4" key="2">
    <citation type="submission" date="2024-05" db="EMBL/GenBank/DDBJ databases">
        <authorList>
            <person name="Chen Y."/>
            <person name="Shah S."/>
            <person name="Dougan E. K."/>
            <person name="Thang M."/>
            <person name="Chan C."/>
        </authorList>
    </citation>
    <scope>NUCLEOTIDE SEQUENCE [LARGE SCALE GENOMIC DNA]</scope>
</reference>
<sequence>MFERLDLGDGRTGVPMDADLAAGDPGLNANTVALHHVQSLEDGPQKTALMAVLEAATVNQQVESEAPSAPEIAPSPTESPSLTVPDTMPAAAQMELARKDTTQLEADAQRALREKWGDDPDVVFPPEGGIKFIGPKGREESDFLQPGEDWMNSSLNLSMTRSSTARAKGKHVLMPFLEVKKKFGQAIATSILQEKKGLEANKSKSDNTVYFMQHPDAPGNEWSLIRVWDAMEYEEEKTDALTMAWEASGAMDRAQTKTLLTEVLVNGFKAELEQRLGDIKKCRVELERLFALRIDDEAIDRPENSQNKDPPKPKSKAKAKGLPAPPNAVDLVLRRGVCKESSFAKTQKVLKYVDKDLLLGWTLVLSSEFKLHGVELQGPCKALQQAGCGGKFTSNVQRDILRKVAKADPKQAMMICSFFNASSSQRWCHPGPSKAKGPLLELPGFAMEMVKWDSMHIVNLGCDLWICGSVMKKLLEYDDAFGGLALDEEDRLLIAYDSFKLWARKNKVQKLVPHFVEAFFWDVWG</sequence>
<organism evidence="2">
    <name type="scientific">Cladocopium goreaui</name>
    <dbReference type="NCBI Taxonomy" id="2562237"/>
    <lineage>
        <taxon>Eukaryota</taxon>
        <taxon>Sar</taxon>
        <taxon>Alveolata</taxon>
        <taxon>Dinophyceae</taxon>
        <taxon>Suessiales</taxon>
        <taxon>Symbiodiniaceae</taxon>
        <taxon>Cladocopium</taxon>
    </lineage>
</organism>
<feature type="compositionally biased region" description="Low complexity" evidence="1">
    <location>
        <begin position="63"/>
        <end position="81"/>
    </location>
</feature>